<accession>A0ABP5T9L6</accession>
<name>A0ABP5T9L6_9ACTN</name>
<dbReference type="Proteomes" id="UP001501444">
    <property type="component" value="Unassembled WGS sequence"/>
</dbReference>
<keyword evidence="2" id="KW-1185">Reference proteome</keyword>
<organism evidence="1 2">
    <name type="scientific">Dactylosporangium salmoneum</name>
    <dbReference type="NCBI Taxonomy" id="53361"/>
    <lineage>
        <taxon>Bacteria</taxon>
        <taxon>Bacillati</taxon>
        <taxon>Actinomycetota</taxon>
        <taxon>Actinomycetes</taxon>
        <taxon>Micromonosporales</taxon>
        <taxon>Micromonosporaceae</taxon>
        <taxon>Dactylosporangium</taxon>
    </lineage>
</organism>
<comment type="caution">
    <text evidence="1">The sequence shown here is derived from an EMBL/GenBank/DDBJ whole genome shotgun (WGS) entry which is preliminary data.</text>
</comment>
<gene>
    <name evidence="1" type="ORF">GCM10010170_034410</name>
</gene>
<dbReference type="RefSeq" id="WP_344613391.1">
    <property type="nucleotide sequence ID" value="NZ_BAAARV010000025.1"/>
</dbReference>
<proteinExistence type="predicted"/>
<evidence type="ECO:0000313" key="2">
    <source>
        <dbReference type="Proteomes" id="UP001501444"/>
    </source>
</evidence>
<sequence>MNANESECFARRAASKVTDPLSRASLAEKLREAAAICTGAQGGLHLAAADLGVCVDSGVEAHLKLAETILTELADHIAQAQVFMSQAERDDLEQDKLARYADYERNPLYAVTRDQLDQYAAEAYAAGLEQREAVLA</sequence>
<reference evidence="2" key="1">
    <citation type="journal article" date="2019" name="Int. J. Syst. Evol. Microbiol.">
        <title>The Global Catalogue of Microorganisms (GCM) 10K type strain sequencing project: providing services to taxonomists for standard genome sequencing and annotation.</title>
        <authorList>
            <consortium name="The Broad Institute Genomics Platform"/>
            <consortium name="The Broad Institute Genome Sequencing Center for Infectious Disease"/>
            <person name="Wu L."/>
            <person name="Ma J."/>
        </authorList>
    </citation>
    <scope>NUCLEOTIDE SEQUENCE [LARGE SCALE GENOMIC DNA]</scope>
    <source>
        <strain evidence="2">JCM 3272</strain>
    </source>
</reference>
<protein>
    <submittedName>
        <fullName evidence="1">Uncharacterized protein</fullName>
    </submittedName>
</protein>
<dbReference type="EMBL" id="BAAARV010000025">
    <property type="protein sequence ID" value="GAA2347112.1"/>
    <property type="molecule type" value="Genomic_DNA"/>
</dbReference>
<evidence type="ECO:0000313" key="1">
    <source>
        <dbReference type="EMBL" id="GAA2347112.1"/>
    </source>
</evidence>